<proteinExistence type="predicted"/>
<name>A0A915JDT1_ROMCU</name>
<keyword evidence="5" id="KW-0067">ATP-binding</keyword>
<dbReference type="Pfam" id="PF00069">
    <property type="entry name" value="Pkinase"/>
    <property type="match status" value="1"/>
</dbReference>
<sequence>MNTAQNETCKFFQPIKYAVRNDHNHRDSKGPVILHRGAPRGIACSIHTKKRRRARVRLTGVSPFHGDNDTETLQNVVNVKYSLDDVKFNKVSPDAKNFIAKLLVFDQSKRLSATTALSHPWMQISHDKHDKAQLLTTHFLKEFNYRHKWVERRVFIQYSPDDEQDLYYSARYASDLEPIYIPLLTTTRVSTVDPYVTATVPLKLPSQYTQSS</sequence>
<dbReference type="GO" id="GO:0043065">
    <property type="term" value="P:positive regulation of apoptotic process"/>
    <property type="evidence" value="ECO:0007669"/>
    <property type="project" value="TreeGrafter"/>
</dbReference>
<dbReference type="GO" id="GO:0035556">
    <property type="term" value="P:intracellular signal transduction"/>
    <property type="evidence" value="ECO:0007669"/>
    <property type="project" value="TreeGrafter"/>
</dbReference>
<evidence type="ECO:0000256" key="1">
    <source>
        <dbReference type="ARBA" id="ARBA00022527"/>
    </source>
</evidence>
<dbReference type="GO" id="GO:0005524">
    <property type="term" value="F:ATP binding"/>
    <property type="evidence" value="ECO:0007669"/>
    <property type="project" value="UniProtKB-KW"/>
</dbReference>
<keyword evidence="2" id="KW-0808">Transferase</keyword>
<feature type="domain" description="Protein kinase" evidence="6">
    <location>
        <begin position="58"/>
        <end position="122"/>
    </location>
</feature>
<dbReference type="PANTHER" id="PTHR24342">
    <property type="entry name" value="SERINE/THREONINE-PROTEIN KINASE 17"/>
    <property type="match status" value="1"/>
</dbReference>
<protein>
    <submittedName>
        <fullName evidence="8">Protein kinase domain-containing protein</fullName>
    </submittedName>
</protein>
<keyword evidence="1" id="KW-0723">Serine/threonine-protein kinase</keyword>
<organism evidence="7 8">
    <name type="scientific">Romanomermis culicivorax</name>
    <name type="common">Nematode worm</name>
    <dbReference type="NCBI Taxonomy" id="13658"/>
    <lineage>
        <taxon>Eukaryota</taxon>
        <taxon>Metazoa</taxon>
        <taxon>Ecdysozoa</taxon>
        <taxon>Nematoda</taxon>
        <taxon>Enoplea</taxon>
        <taxon>Dorylaimia</taxon>
        <taxon>Mermithida</taxon>
        <taxon>Mermithoidea</taxon>
        <taxon>Mermithidae</taxon>
        <taxon>Romanomermis</taxon>
    </lineage>
</organism>
<dbReference type="PANTHER" id="PTHR24342:SF20">
    <property type="entry name" value="MYOSIN LIGHT CHAIN KINASE, SMOOTH MUSCLE"/>
    <property type="match status" value="1"/>
</dbReference>
<dbReference type="Proteomes" id="UP000887565">
    <property type="component" value="Unplaced"/>
</dbReference>
<dbReference type="WBParaSite" id="nRc.2.0.1.t24674-RA">
    <property type="protein sequence ID" value="nRc.2.0.1.t24674-RA"/>
    <property type="gene ID" value="nRc.2.0.1.g24674"/>
</dbReference>
<dbReference type="GO" id="GO:0005634">
    <property type="term" value="C:nucleus"/>
    <property type="evidence" value="ECO:0007669"/>
    <property type="project" value="TreeGrafter"/>
</dbReference>
<dbReference type="InterPro" id="IPR011009">
    <property type="entry name" value="Kinase-like_dom_sf"/>
</dbReference>
<keyword evidence="3" id="KW-0547">Nucleotide-binding</keyword>
<evidence type="ECO:0000313" key="8">
    <source>
        <dbReference type="WBParaSite" id="nRc.2.0.1.t24674-RA"/>
    </source>
</evidence>
<evidence type="ECO:0000313" key="7">
    <source>
        <dbReference type="Proteomes" id="UP000887565"/>
    </source>
</evidence>
<dbReference type="SUPFAM" id="SSF56112">
    <property type="entry name" value="Protein kinase-like (PK-like)"/>
    <property type="match status" value="1"/>
</dbReference>
<reference evidence="8" key="1">
    <citation type="submission" date="2022-11" db="UniProtKB">
        <authorList>
            <consortium name="WormBaseParasite"/>
        </authorList>
    </citation>
    <scope>IDENTIFICATION</scope>
</reference>
<keyword evidence="4" id="KW-0418">Kinase</keyword>
<evidence type="ECO:0000256" key="2">
    <source>
        <dbReference type="ARBA" id="ARBA00022679"/>
    </source>
</evidence>
<evidence type="ECO:0000259" key="6">
    <source>
        <dbReference type="Pfam" id="PF00069"/>
    </source>
</evidence>
<evidence type="ECO:0000256" key="4">
    <source>
        <dbReference type="ARBA" id="ARBA00022777"/>
    </source>
</evidence>
<accession>A0A915JDT1</accession>
<evidence type="ECO:0000256" key="3">
    <source>
        <dbReference type="ARBA" id="ARBA00022741"/>
    </source>
</evidence>
<dbReference type="GO" id="GO:0004674">
    <property type="term" value="F:protein serine/threonine kinase activity"/>
    <property type="evidence" value="ECO:0007669"/>
    <property type="project" value="UniProtKB-KW"/>
</dbReference>
<dbReference type="Gene3D" id="1.10.510.10">
    <property type="entry name" value="Transferase(Phosphotransferase) domain 1"/>
    <property type="match status" value="1"/>
</dbReference>
<dbReference type="InterPro" id="IPR000719">
    <property type="entry name" value="Prot_kinase_dom"/>
</dbReference>
<dbReference type="AlphaFoldDB" id="A0A915JDT1"/>
<keyword evidence="7" id="KW-1185">Reference proteome</keyword>
<evidence type="ECO:0000256" key="5">
    <source>
        <dbReference type="ARBA" id="ARBA00022840"/>
    </source>
</evidence>